<dbReference type="STRING" id="196164.gene:10741083"/>
<dbReference type="AlphaFoldDB" id="Q8FRS7"/>
<evidence type="ECO:0000313" key="3">
    <source>
        <dbReference type="Proteomes" id="UP000001409"/>
    </source>
</evidence>
<dbReference type="EMBL" id="BA000035">
    <property type="protein sequence ID" value="BAC17491.1"/>
    <property type="molecule type" value="Genomic_DNA"/>
</dbReference>
<dbReference type="HOGENOM" id="CLU_094139_0_0_11"/>
<protein>
    <submittedName>
        <fullName evidence="2">Uncharacterized protein</fullName>
    </submittedName>
</protein>
<dbReference type="KEGG" id="cef:CE0681"/>
<sequence length="261" mass="28601">MAVGRFWHWSEHFGDNGEMNSPRVPAILSAVSAVGLIAALGTPVAVADTITADTDRETCVASQNDNSSVIRFWDDLEADVREQRLTELDAQDPGLKNDIEAFIAEDPVAPSAADLQRRLDAIDAGEGLAMLLPESRTDPEVVDLQNRQRFQTDYTYDEAQQIIADIPEDPAANVQHQLDQAADAGTRLAEIRAEVFSERTGDYNQTQFELREDFQACVDAIDDARPIPLQYLILGGAIVLTLVALGVRAWGNSRKTTRHGG</sequence>
<evidence type="ECO:0000256" key="1">
    <source>
        <dbReference type="SAM" id="Phobius"/>
    </source>
</evidence>
<keyword evidence="3" id="KW-1185">Reference proteome</keyword>
<keyword evidence="1" id="KW-0472">Membrane</keyword>
<dbReference type="eggNOG" id="ENOG503193D">
    <property type="taxonomic scope" value="Bacteria"/>
</dbReference>
<keyword evidence="1" id="KW-1133">Transmembrane helix</keyword>
<feature type="transmembrane region" description="Helical" evidence="1">
    <location>
        <begin position="231"/>
        <end position="251"/>
    </location>
</feature>
<organism evidence="2 3">
    <name type="scientific">Corynebacterium efficiens (strain DSM 44549 / YS-314 / AJ 12310 / JCM 11189 / NBRC 100395)</name>
    <dbReference type="NCBI Taxonomy" id="196164"/>
    <lineage>
        <taxon>Bacteria</taxon>
        <taxon>Bacillati</taxon>
        <taxon>Actinomycetota</taxon>
        <taxon>Actinomycetes</taxon>
        <taxon>Mycobacteriales</taxon>
        <taxon>Corynebacteriaceae</taxon>
        <taxon>Corynebacterium</taxon>
    </lineage>
</organism>
<reference evidence="2 3" key="1">
    <citation type="journal article" date="2003" name="Genome Res.">
        <title>Comparative complete genome sequence analysis of the amino acid replacements responsible for the thermostability of Corynebacterium efficiens.</title>
        <authorList>
            <person name="Nishio Y."/>
            <person name="Nakamura Y."/>
            <person name="Kawarabayasi Y."/>
            <person name="Usuda Y."/>
            <person name="Kimura E."/>
            <person name="Sugimoto S."/>
            <person name="Matsui K."/>
            <person name="Yamagishi A."/>
            <person name="Kikuchi H."/>
            <person name="Ikeo K."/>
            <person name="Gojobori T."/>
        </authorList>
    </citation>
    <scope>NUCLEOTIDE SEQUENCE [LARGE SCALE GENOMIC DNA]</scope>
    <source>
        <strain evidence="3">DSM 44549 / YS-314 / AJ 12310 / JCM 11189 / NBRC 100395</strain>
    </source>
</reference>
<proteinExistence type="predicted"/>
<dbReference type="Proteomes" id="UP000001409">
    <property type="component" value="Chromosome"/>
</dbReference>
<name>Q8FRS7_COREF</name>
<accession>Q8FRS7</accession>
<keyword evidence="1" id="KW-0812">Transmembrane</keyword>
<evidence type="ECO:0000313" key="2">
    <source>
        <dbReference type="EMBL" id="BAC17491.1"/>
    </source>
</evidence>